<evidence type="ECO:0000313" key="3">
    <source>
        <dbReference type="Proteomes" id="UP000517547"/>
    </source>
</evidence>
<reference evidence="2 3" key="1">
    <citation type="submission" date="2020-04" db="EMBL/GenBank/DDBJ databases">
        <title>Molecular characterization of pseudomonads from Agaricus bisporus reveal novel blotch 2 pathogens in Western Europe.</title>
        <authorList>
            <person name="Taparia T."/>
            <person name="Krijger M."/>
            <person name="Haynes E."/>
            <person name="Elpinstone J.G."/>
            <person name="Noble R."/>
            <person name="Van Der Wolf J."/>
        </authorList>
    </citation>
    <scope>NUCLEOTIDE SEQUENCE [LARGE SCALE GENOMIC DNA]</scope>
    <source>
        <strain evidence="2 3">IPO3738</strain>
    </source>
</reference>
<dbReference type="Gene3D" id="1.10.10.10">
    <property type="entry name" value="Winged helix-like DNA-binding domain superfamily/Winged helix DNA-binding domain"/>
    <property type="match status" value="1"/>
</dbReference>
<dbReference type="InterPro" id="IPR036390">
    <property type="entry name" value="WH_DNA-bd_sf"/>
</dbReference>
<feature type="domain" description="HTH marR-type" evidence="1">
    <location>
        <begin position="1"/>
        <end position="140"/>
    </location>
</feature>
<dbReference type="InterPro" id="IPR000835">
    <property type="entry name" value="HTH_MarR-typ"/>
</dbReference>
<dbReference type="InterPro" id="IPR036388">
    <property type="entry name" value="WH-like_DNA-bd_sf"/>
</dbReference>
<proteinExistence type="predicted"/>
<dbReference type="Pfam" id="PF01047">
    <property type="entry name" value="MarR"/>
    <property type="match status" value="1"/>
</dbReference>
<name>A0A7Y7XVW0_9PSED</name>
<dbReference type="EMBL" id="JACAQE010000002">
    <property type="protein sequence ID" value="NWC13305.1"/>
    <property type="molecule type" value="Genomic_DNA"/>
</dbReference>
<dbReference type="Proteomes" id="UP000517547">
    <property type="component" value="Unassembled WGS sequence"/>
</dbReference>
<sequence length="141" mass="15658">MNKITGPDLCHCLAARRNARYLTRLYDRHMAAAHLSVSQFSLLAMLAEHPDISISELTEIMVMERTTLVRALKPLQTAGFIHSRAEGPRSALRLSLSSEGQARLKEAEPYWHLAQQELEAQVGADRAISIRASLLAVIPDT</sequence>
<dbReference type="PROSITE" id="PS50995">
    <property type="entry name" value="HTH_MARR_2"/>
    <property type="match status" value="1"/>
</dbReference>
<accession>A0A7Y7XVW0</accession>
<dbReference type="GO" id="GO:0003700">
    <property type="term" value="F:DNA-binding transcription factor activity"/>
    <property type="evidence" value="ECO:0007669"/>
    <property type="project" value="InterPro"/>
</dbReference>
<dbReference type="AlphaFoldDB" id="A0A7Y7XVW0"/>
<dbReference type="SUPFAM" id="SSF46785">
    <property type="entry name" value="Winged helix' DNA-binding domain"/>
    <property type="match status" value="1"/>
</dbReference>
<evidence type="ECO:0000259" key="1">
    <source>
        <dbReference type="PROSITE" id="PS50995"/>
    </source>
</evidence>
<dbReference type="GeneID" id="57659013"/>
<evidence type="ECO:0000313" key="2">
    <source>
        <dbReference type="EMBL" id="NWC13305.1"/>
    </source>
</evidence>
<protein>
    <submittedName>
        <fullName evidence="2">Winged helix-turn-helix transcriptional regulator</fullName>
    </submittedName>
</protein>
<gene>
    <name evidence="2" type="ORF">HX845_06635</name>
</gene>
<comment type="caution">
    <text evidence="2">The sequence shown here is derived from an EMBL/GenBank/DDBJ whole genome shotgun (WGS) entry which is preliminary data.</text>
</comment>
<organism evidence="2 3">
    <name type="scientific">Pseudomonas gingeri</name>
    <dbReference type="NCBI Taxonomy" id="117681"/>
    <lineage>
        <taxon>Bacteria</taxon>
        <taxon>Pseudomonadati</taxon>
        <taxon>Pseudomonadota</taxon>
        <taxon>Gammaproteobacteria</taxon>
        <taxon>Pseudomonadales</taxon>
        <taxon>Pseudomonadaceae</taxon>
        <taxon>Pseudomonas</taxon>
    </lineage>
</organism>
<dbReference type="RefSeq" id="WP_042936608.1">
    <property type="nucleotide sequence ID" value="NZ_JACAOK010000005.1"/>
</dbReference>
<dbReference type="SMART" id="SM00347">
    <property type="entry name" value="HTH_MARR"/>
    <property type="match status" value="1"/>
</dbReference>